<dbReference type="RefSeq" id="WP_136926820.1">
    <property type="nucleotide sequence ID" value="NZ_SSMQ01000001.1"/>
</dbReference>
<dbReference type="Proteomes" id="UP000309215">
    <property type="component" value="Unassembled WGS sequence"/>
</dbReference>
<sequence length="769" mass="82434">MVPDLCNGKILGRALRIRERRPGEWRMKRKTGHWEQRHFQALGTTGVLIAVVFVACQGDGEGPDRTPATAKALGGRPLSSVVGFTFADDLGTGAADLGRYVRARVDQVARGTLPKGVAFPLPNTSTESVQAIAGLSPNVVVSWLDPLTFDRSPTAPRFGTNNDYIAFFGDRWSDVPGDPPQWHGSGTSAWMWVNHESIPNEAPTSTTAPTGQHLTLAKDLAAENVLTNDVTSNRWAPADLATYLREAKRQVGGSWFHVVQDPEGTWHVDRGAGAIRYDATSKTLARLTGITPLEVDHDDEGHALPPGVVSGIMADCSGGQTPWGTVITAEENVQDFHGDMEVFWTSEQKLVRGAGADPGGPITFDTTPSPASLFGMSPDVKSRHAKDLYGYLVEIDPGKAPGEYDGKNAAGVGHKKLGAVGRARWENTSFVVDADWKLLPNEPIVLYAGDDRRSGRMYKFVSKHVYEPGMTRAETRALLDEGKVYAAHFAGLDNTTGVTMLATGEAPTEAQPGIGQWIELGTASTAIAPNAAALGEPGKTVGEALADTDYNGLGGFASDDDVRRALFTASTKVGIMELNRPEDVEYNPRDPSGTPRIYVSFTNHGHKTQLDQAGKLIDPAVHEQASVKRPDMVGNMFALQEANAKRPGASTTFVFFRVWAGTNATGPYDASNPDNILIDHEGGVWFGTDGNFATNQRADAVYFLDLDRAHAAGAPGVVSPTFGKAFRIVAMPSDAEATGPALAADMRTLFVSVQHPGEHVQSVWPHGAR</sequence>
<comment type="caution">
    <text evidence="1">The sequence shown here is derived from an EMBL/GenBank/DDBJ whole genome shotgun (WGS) entry which is preliminary data.</text>
</comment>
<gene>
    <name evidence="1" type="ORF">E8A74_00100</name>
</gene>
<organism evidence="1 2">
    <name type="scientific">Polyangium fumosum</name>
    <dbReference type="NCBI Taxonomy" id="889272"/>
    <lineage>
        <taxon>Bacteria</taxon>
        <taxon>Pseudomonadati</taxon>
        <taxon>Myxococcota</taxon>
        <taxon>Polyangia</taxon>
        <taxon>Polyangiales</taxon>
        <taxon>Polyangiaceae</taxon>
        <taxon>Polyangium</taxon>
    </lineage>
</organism>
<evidence type="ECO:0000313" key="1">
    <source>
        <dbReference type="EMBL" id="TKD13004.1"/>
    </source>
</evidence>
<reference evidence="1 2" key="1">
    <citation type="submission" date="2019-04" db="EMBL/GenBank/DDBJ databases">
        <authorList>
            <person name="Li Y."/>
            <person name="Wang J."/>
        </authorList>
    </citation>
    <scope>NUCLEOTIDE SEQUENCE [LARGE SCALE GENOMIC DNA]</scope>
    <source>
        <strain evidence="1 2">DSM 14668</strain>
    </source>
</reference>
<evidence type="ECO:0000313" key="2">
    <source>
        <dbReference type="Proteomes" id="UP000309215"/>
    </source>
</evidence>
<dbReference type="AlphaFoldDB" id="A0A4U1JJU8"/>
<dbReference type="PANTHER" id="PTHR35399">
    <property type="entry name" value="SLR8030 PROTEIN"/>
    <property type="match status" value="1"/>
</dbReference>
<proteinExistence type="predicted"/>
<dbReference type="PANTHER" id="PTHR35399:SF2">
    <property type="entry name" value="DUF839 DOMAIN-CONTAINING PROTEIN"/>
    <property type="match status" value="1"/>
</dbReference>
<dbReference type="Pfam" id="PF05787">
    <property type="entry name" value="PhoX"/>
    <property type="match status" value="1"/>
</dbReference>
<dbReference type="OrthoDB" id="9801383at2"/>
<name>A0A4U1JJU8_9BACT</name>
<dbReference type="EMBL" id="SSMQ01000001">
    <property type="protein sequence ID" value="TKD13004.1"/>
    <property type="molecule type" value="Genomic_DNA"/>
</dbReference>
<dbReference type="InterPro" id="IPR008557">
    <property type="entry name" value="PhoX"/>
</dbReference>
<accession>A0A4U1JJU8</accession>
<keyword evidence="2" id="KW-1185">Reference proteome</keyword>
<protein>
    <submittedName>
        <fullName evidence="1">DUF839 domain-containing protein</fullName>
    </submittedName>
</protein>